<dbReference type="InterPro" id="IPR033469">
    <property type="entry name" value="CYTH-like_dom_sf"/>
</dbReference>
<sequence length="250" mass="29866">MKIDSNTSFMREIEQKYHIVDKNLISYCIQNLIRENFYLENHAIETDFVPDFYNDYCKRKGIVIRYRIIQPGSYLLTIKTKNQSQNNNLEVQDNLELEYDSFLDTTDRFKEIQKFLKEDFDIDIPDIILKNNDLHSNIIDLVSALYKLGFVKCRMITQKNRKTYKRDKMSVCIDHFPHEIGDFVEIEALNMDDFIKLKNIVSLPSQLIERENYGNIIQKRRLELGNSKNRSRVCLFDSIIENFIYERFSI</sequence>
<name>A0ABS0ZJG0_9STRE</name>
<accession>A0ABS0ZJG0</accession>
<dbReference type="EMBL" id="JAENBO010000004">
    <property type="protein sequence ID" value="MBJ8326138.1"/>
    <property type="molecule type" value="Genomic_DNA"/>
</dbReference>
<dbReference type="Proteomes" id="UP000653045">
    <property type="component" value="Unassembled WGS sequence"/>
</dbReference>
<dbReference type="SUPFAM" id="SSF55154">
    <property type="entry name" value="CYTH-like phosphatases"/>
    <property type="match status" value="1"/>
</dbReference>
<proteinExistence type="predicted"/>
<dbReference type="Gene3D" id="2.40.320.10">
    <property type="entry name" value="Hypothetical Protein Pfu-838710-001"/>
    <property type="match status" value="1"/>
</dbReference>
<evidence type="ECO:0000259" key="1">
    <source>
        <dbReference type="PROSITE" id="PS51707"/>
    </source>
</evidence>
<reference evidence="2 3" key="1">
    <citation type="journal article" date="2021" name="Int. J. Syst. Evol. Microbiol.">
        <title>Streptococcus vicugnae sp. nov., isolated from faeces of alpacas (Vicugna pacos) and cattle (Bos taurus), Streptococcus zalophi sp. nov., and Streptococcus pacificus sp. nov., isolated from respiratory tract of California sea lions (Zalophus californianus).</title>
        <authorList>
            <person name="Volokhov D.V."/>
            <person name="Zagorodnyaya T.A."/>
            <person name="Shen Z."/>
            <person name="Blom J."/>
            <person name="Furtak V.A."/>
            <person name="Eisenberg T."/>
            <person name="Fan P."/>
            <person name="Jeong K.C."/>
            <person name="Gao Y."/>
            <person name="Zhang S."/>
            <person name="Amselle M."/>
        </authorList>
    </citation>
    <scope>NUCLEOTIDE SEQUENCE [LARGE SCALE GENOMIC DNA]</scope>
    <source>
        <strain evidence="2 3">CSL7591</strain>
    </source>
</reference>
<dbReference type="InterPro" id="IPR023577">
    <property type="entry name" value="CYTH_domain"/>
</dbReference>
<feature type="domain" description="CYTH" evidence="1">
    <location>
        <begin position="10"/>
        <end position="227"/>
    </location>
</feature>
<dbReference type="RefSeq" id="WP_199575786.1">
    <property type="nucleotide sequence ID" value="NZ_JAENBO010000004.1"/>
</dbReference>
<protein>
    <recommendedName>
        <fullName evidence="1">CYTH domain-containing protein</fullName>
    </recommendedName>
</protein>
<dbReference type="Pfam" id="PF01928">
    <property type="entry name" value="CYTH"/>
    <property type="match status" value="1"/>
</dbReference>
<evidence type="ECO:0000313" key="2">
    <source>
        <dbReference type="EMBL" id="MBJ8326138.1"/>
    </source>
</evidence>
<dbReference type="PROSITE" id="PS51707">
    <property type="entry name" value="CYTH"/>
    <property type="match status" value="1"/>
</dbReference>
<organism evidence="2 3">
    <name type="scientific">Streptococcus pacificus</name>
    <dbReference type="NCBI Taxonomy" id="2740577"/>
    <lineage>
        <taxon>Bacteria</taxon>
        <taxon>Bacillati</taxon>
        <taxon>Bacillota</taxon>
        <taxon>Bacilli</taxon>
        <taxon>Lactobacillales</taxon>
        <taxon>Streptococcaceae</taxon>
        <taxon>Streptococcus</taxon>
    </lineage>
</organism>
<gene>
    <name evidence="2" type="ORF">JHK62_05580</name>
</gene>
<evidence type="ECO:0000313" key="3">
    <source>
        <dbReference type="Proteomes" id="UP000653045"/>
    </source>
</evidence>
<keyword evidence="3" id="KW-1185">Reference proteome</keyword>
<comment type="caution">
    <text evidence="2">The sequence shown here is derived from an EMBL/GenBank/DDBJ whole genome shotgun (WGS) entry which is preliminary data.</text>
</comment>